<sequence length="127" mass="13953">MNDNAARILAEPVTGTLSIAGTDGYAHSTPVWFVWRDGKVWVSTHAGRQKHVDALRSGKGSLSVIDPTNTSHYVELRGSLHVVEDPNMELRDEVVRKHGHVDGKAFDPANTVRIGIVLTPERVLGRH</sequence>
<dbReference type="InterPro" id="IPR012349">
    <property type="entry name" value="Split_barrel_FMN-bd"/>
</dbReference>
<dbReference type="InterPro" id="IPR011576">
    <property type="entry name" value="Pyridox_Oxase_N"/>
</dbReference>
<reference evidence="4" key="1">
    <citation type="submission" date="2020-05" db="EMBL/GenBank/DDBJ databases">
        <authorList>
            <person name="Chiriac C."/>
            <person name="Salcher M."/>
            <person name="Ghai R."/>
            <person name="Kavagutti S V."/>
        </authorList>
    </citation>
    <scope>NUCLEOTIDE SEQUENCE</scope>
</reference>
<dbReference type="GO" id="GO:0016627">
    <property type="term" value="F:oxidoreductase activity, acting on the CH-CH group of donors"/>
    <property type="evidence" value="ECO:0007669"/>
    <property type="project" value="TreeGrafter"/>
</dbReference>
<evidence type="ECO:0000313" key="4">
    <source>
        <dbReference type="EMBL" id="CAB5061816.1"/>
    </source>
</evidence>
<dbReference type="Pfam" id="PF01243">
    <property type="entry name" value="PNPOx_N"/>
    <property type="match status" value="1"/>
</dbReference>
<name>A0A6J7UAC8_9ZZZZ</name>
<evidence type="ECO:0000256" key="1">
    <source>
        <dbReference type="ARBA" id="ARBA00023002"/>
    </source>
</evidence>
<evidence type="ECO:0000259" key="2">
    <source>
        <dbReference type="Pfam" id="PF01243"/>
    </source>
</evidence>
<dbReference type="Gene3D" id="2.30.110.10">
    <property type="entry name" value="Electron Transport, Fmn-binding Protein, Chain A"/>
    <property type="match status" value="1"/>
</dbReference>
<dbReference type="PANTHER" id="PTHR35176">
    <property type="entry name" value="HEME OXYGENASE HI_0854-RELATED"/>
    <property type="match status" value="1"/>
</dbReference>
<dbReference type="GO" id="GO:0070967">
    <property type="term" value="F:coenzyme F420 binding"/>
    <property type="evidence" value="ECO:0007669"/>
    <property type="project" value="TreeGrafter"/>
</dbReference>
<feature type="domain" description="Pyridoxamine 5'-phosphate oxidase N-terminal" evidence="2">
    <location>
        <begin position="2"/>
        <end position="123"/>
    </location>
</feature>
<keyword evidence="1" id="KW-0560">Oxidoreductase</keyword>
<evidence type="ECO:0000313" key="3">
    <source>
        <dbReference type="EMBL" id="CAB5027784.1"/>
    </source>
</evidence>
<dbReference type="PANTHER" id="PTHR35176:SF6">
    <property type="entry name" value="HEME OXYGENASE HI_0854-RELATED"/>
    <property type="match status" value="1"/>
</dbReference>
<proteinExistence type="predicted"/>
<dbReference type="EMBL" id="CAFBPN010000089">
    <property type="protein sequence ID" value="CAB5027784.1"/>
    <property type="molecule type" value="Genomic_DNA"/>
</dbReference>
<dbReference type="AlphaFoldDB" id="A0A6J7UAC8"/>
<protein>
    <submittedName>
        <fullName evidence="4">Unannotated protein</fullName>
    </submittedName>
</protein>
<dbReference type="SUPFAM" id="SSF50475">
    <property type="entry name" value="FMN-binding split barrel"/>
    <property type="match status" value="1"/>
</dbReference>
<organism evidence="4">
    <name type="scientific">freshwater metagenome</name>
    <dbReference type="NCBI Taxonomy" id="449393"/>
    <lineage>
        <taxon>unclassified sequences</taxon>
        <taxon>metagenomes</taxon>
        <taxon>ecological metagenomes</taxon>
    </lineage>
</organism>
<dbReference type="InterPro" id="IPR052019">
    <property type="entry name" value="F420H2_bilvrd_red/Heme_oxyg"/>
</dbReference>
<dbReference type="EMBL" id="CAFBQU010000006">
    <property type="protein sequence ID" value="CAB5061816.1"/>
    <property type="molecule type" value="Genomic_DNA"/>
</dbReference>
<accession>A0A6J7UAC8</accession>
<dbReference type="GO" id="GO:0005829">
    <property type="term" value="C:cytosol"/>
    <property type="evidence" value="ECO:0007669"/>
    <property type="project" value="TreeGrafter"/>
</dbReference>
<gene>
    <name evidence="3" type="ORF">UFOPK4098_01277</name>
    <name evidence="4" type="ORF">UFOPK4347_00420</name>
</gene>